<dbReference type="PANTHER" id="PTHR47926:SF536">
    <property type="entry name" value="DYW DOMAIN-CONTAINING PROTEIN"/>
    <property type="match status" value="1"/>
</dbReference>
<keyword evidence="3" id="KW-1185">Reference proteome</keyword>
<sequence>MPFELDVRVWGALLSACRIHGNIKLAEEVSKKIQRLGPEGTDNFLLLSNIYSTGSRLNDAANVRVVQKDQGFKKSLGCSWVEISGTVHAFVDGDRSHPLSAKIYDKLDEILVEMKKMGYQADIGFVFQDVGEEEKERSFLYHNEKLPIAFAILSLSASKPIFGTKNLRVCADCHAAIKLISKITN</sequence>
<dbReference type="GO" id="GO:0009451">
    <property type="term" value="P:RNA modification"/>
    <property type="evidence" value="ECO:0007669"/>
    <property type="project" value="InterPro"/>
</dbReference>
<dbReference type="InterPro" id="IPR032867">
    <property type="entry name" value="DYW_dom"/>
</dbReference>
<dbReference type="GO" id="GO:0008270">
    <property type="term" value="F:zinc ion binding"/>
    <property type="evidence" value="ECO:0007669"/>
    <property type="project" value="InterPro"/>
</dbReference>
<dbReference type="InterPro" id="IPR046960">
    <property type="entry name" value="PPR_At4g14850-like_plant"/>
</dbReference>
<evidence type="ECO:0000313" key="2">
    <source>
        <dbReference type="EMBL" id="KAF9598466.1"/>
    </source>
</evidence>
<name>A0A835LT14_9MAGN</name>
<proteinExistence type="predicted"/>
<dbReference type="PANTHER" id="PTHR47926">
    <property type="entry name" value="PENTATRICOPEPTIDE REPEAT-CONTAINING PROTEIN"/>
    <property type="match status" value="1"/>
</dbReference>
<reference evidence="2 3" key="1">
    <citation type="submission" date="2020-10" db="EMBL/GenBank/DDBJ databases">
        <title>The Coptis chinensis genome and diversification of protoberbering-type alkaloids.</title>
        <authorList>
            <person name="Wang B."/>
            <person name="Shu S."/>
            <person name="Song C."/>
            <person name="Liu Y."/>
        </authorList>
    </citation>
    <scope>NUCLEOTIDE SEQUENCE [LARGE SCALE GENOMIC DNA]</scope>
    <source>
        <strain evidence="2">HL-2020</strain>
        <tissue evidence="2">Leaf</tissue>
    </source>
</reference>
<evidence type="ECO:0000313" key="3">
    <source>
        <dbReference type="Proteomes" id="UP000631114"/>
    </source>
</evidence>
<dbReference type="Proteomes" id="UP000631114">
    <property type="component" value="Unassembled WGS sequence"/>
</dbReference>
<protein>
    <recommendedName>
        <fullName evidence="1">DYW domain-containing protein</fullName>
    </recommendedName>
</protein>
<dbReference type="InterPro" id="IPR046849">
    <property type="entry name" value="E2_motif"/>
</dbReference>
<dbReference type="Pfam" id="PF14432">
    <property type="entry name" value="DYW_deaminase"/>
    <property type="match status" value="1"/>
</dbReference>
<evidence type="ECO:0000259" key="1">
    <source>
        <dbReference type="Pfam" id="PF14432"/>
    </source>
</evidence>
<gene>
    <name evidence="2" type="ORF">IFM89_027899</name>
</gene>
<dbReference type="OrthoDB" id="185373at2759"/>
<dbReference type="InterPro" id="IPR046848">
    <property type="entry name" value="E_motif"/>
</dbReference>
<comment type="caution">
    <text evidence="2">The sequence shown here is derived from an EMBL/GenBank/DDBJ whole genome shotgun (WGS) entry which is preliminary data.</text>
</comment>
<organism evidence="2 3">
    <name type="scientific">Coptis chinensis</name>
    <dbReference type="NCBI Taxonomy" id="261450"/>
    <lineage>
        <taxon>Eukaryota</taxon>
        <taxon>Viridiplantae</taxon>
        <taxon>Streptophyta</taxon>
        <taxon>Embryophyta</taxon>
        <taxon>Tracheophyta</taxon>
        <taxon>Spermatophyta</taxon>
        <taxon>Magnoliopsida</taxon>
        <taxon>Ranunculales</taxon>
        <taxon>Ranunculaceae</taxon>
        <taxon>Coptidoideae</taxon>
        <taxon>Coptis</taxon>
    </lineage>
</organism>
<dbReference type="EMBL" id="JADFTS010000007">
    <property type="protein sequence ID" value="KAF9598466.1"/>
    <property type="molecule type" value="Genomic_DNA"/>
</dbReference>
<dbReference type="GO" id="GO:0003723">
    <property type="term" value="F:RNA binding"/>
    <property type="evidence" value="ECO:0007669"/>
    <property type="project" value="InterPro"/>
</dbReference>
<dbReference type="AlphaFoldDB" id="A0A835LT14"/>
<dbReference type="Pfam" id="PF20431">
    <property type="entry name" value="E_motif"/>
    <property type="match status" value="1"/>
</dbReference>
<dbReference type="Pfam" id="PF20430">
    <property type="entry name" value="Eplus_motif"/>
    <property type="match status" value="1"/>
</dbReference>
<feature type="domain" description="DYW" evidence="1">
    <location>
        <begin position="118"/>
        <end position="185"/>
    </location>
</feature>
<accession>A0A835LT14</accession>